<dbReference type="AlphaFoldDB" id="A0A8S2ZPE9"/>
<evidence type="ECO:0000313" key="2">
    <source>
        <dbReference type="Proteomes" id="UP000681722"/>
    </source>
</evidence>
<evidence type="ECO:0000313" key="1">
    <source>
        <dbReference type="EMBL" id="CAF4650699.1"/>
    </source>
</evidence>
<protein>
    <submittedName>
        <fullName evidence="1">Uncharacterized protein</fullName>
    </submittedName>
</protein>
<dbReference type="Proteomes" id="UP000681722">
    <property type="component" value="Unassembled WGS sequence"/>
</dbReference>
<proteinExistence type="predicted"/>
<accession>A0A8S2ZPE9</accession>
<name>A0A8S2ZPE9_9BILA</name>
<dbReference type="OrthoDB" id="6737600at2759"/>
<reference evidence="1" key="1">
    <citation type="submission" date="2021-02" db="EMBL/GenBank/DDBJ databases">
        <authorList>
            <person name="Nowell W R."/>
        </authorList>
    </citation>
    <scope>NUCLEOTIDE SEQUENCE</scope>
</reference>
<dbReference type="EMBL" id="CAJOBC010142490">
    <property type="protein sequence ID" value="CAF4650699.1"/>
    <property type="molecule type" value="Genomic_DNA"/>
</dbReference>
<organism evidence="1 2">
    <name type="scientific">Didymodactylos carnosus</name>
    <dbReference type="NCBI Taxonomy" id="1234261"/>
    <lineage>
        <taxon>Eukaryota</taxon>
        <taxon>Metazoa</taxon>
        <taxon>Spiralia</taxon>
        <taxon>Gnathifera</taxon>
        <taxon>Rotifera</taxon>
        <taxon>Eurotatoria</taxon>
        <taxon>Bdelloidea</taxon>
        <taxon>Philodinida</taxon>
        <taxon>Philodinidae</taxon>
        <taxon>Didymodactylos</taxon>
    </lineage>
</organism>
<gene>
    <name evidence="1" type="ORF">SRO942_LOCUS50403</name>
</gene>
<sequence>MFITTLLQCTIGKWVAEFKDRTRDFEGAPRGGRPSITTT</sequence>
<comment type="caution">
    <text evidence="1">The sequence shown here is derived from an EMBL/GenBank/DDBJ whole genome shotgun (WGS) entry which is preliminary data.</text>
</comment>
<feature type="non-terminal residue" evidence="1">
    <location>
        <position position="39"/>
    </location>
</feature>